<dbReference type="InterPro" id="IPR008949">
    <property type="entry name" value="Isoprenoid_synthase_dom_sf"/>
</dbReference>
<dbReference type="EC" id="2.5.1.32" evidence="2"/>
<dbReference type="PANTHER" id="PTHR31480">
    <property type="entry name" value="BIFUNCTIONAL LYCOPENE CYCLASE/PHYTOENE SYNTHASE"/>
    <property type="match status" value="1"/>
</dbReference>
<sequence>MYPPTTNPTIDLNSAYEACRIITKREAKNFYYAFLTLPAAKRRAIYAAYAFCRHCDDSVDEGTSTHAKLTALSELQTSLNNAYSGGASSSVYVALADVARNYEIPQEYFQEVILGVEIDLVKDRFQNFEELREYCYRVASVVGLICLQIFGYADDDAKEYAVDLGLAMQLTNIIRDVREDFDMGRVYLPQDEMARFGYSEEDLKNSVRNQAFLDLMNFQSKRAREYFDRGFKLLPYLSRRSRACPAVLGALYSKVLDRIESSEYDVLESRISLSKAEKIGITAKTWLGSMLPLFSPLR</sequence>
<evidence type="ECO:0000313" key="2">
    <source>
        <dbReference type="EMBL" id="CUV01603.1"/>
    </source>
</evidence>
<dbReference type="SFLD" id="SFLDS00005">
    <property type="entry name" value="Isoprenoid_Synthase_Type_I"/>
    <property type="match status" value="1"/>
</dbReference>
<dbReference type="GO" id="GO:0004311">
    <property type="term" value="F:geranylgeranyl diphosphate synthase activity"/>
    <property type="evidence" value="ECO:0007669"/>
    <property type="project" value="InterPro"/>
</dbReference>
<dbReference type="PROSITE" id="PS01045">
    <property type="entry name" value="SQUALEN_PHYTOEN_SYN_2"/>
    <property type="match status" value="1"/>
</dbReference>
<dbReference type="GO" id="GO:0016117">
    <property type="term" value="P:carotenoid biosynthetic process"/>
    <property type="evidence" value="ECO:0007669"/>
    <property type="project" value="InterPro"/>
</dbReference>
<dbReference type="InterPro" id="IPR044843">
    <property type="entry name" value="Trans_IPPS_bact-type"/>
</dbReference>
<dbReference type="EMBL" id="FAXA01000102">
    <property type="protein sequence ID" value="CUV01603.1"/>
    <property type="molecule type" value="Genomic_DNA"/>
</dbReference>
<reference evidence="2" key="1">
    <citation type="submission" date="2015-10" db="EMBL/GenBank/DDBJ databases">
        <authorList>
            <person name="Gilbert D.G."/>
        </authorList>
    </citation>
    <scope>NUCLEOTIDE SEQUENCE</scope>
</reference>
<dbReference type="CDD" id="cd00683">
    <property type="entry name" value="Trans_IPPS_HH"/>
    <property type="match status" value="1"/>
</dbReference>
<dbReference type="InterPro" id="IPR019845">
    <property type="entry name" value="Squalene/phytoene_synthase_CS"/>
</dbReference>
<dbReference type="InterPro" id="IPR017828">
    <property type="entry name" value="SQ_synth_HpnD-like"/>
</dbReference>
<dbReference type="GO" id="GO:0051996">
    <property type="term" value="F:squalene synthase [NAD(P)H] activity"/>
    <property type="evidence" value="ECO:0007669"/>
    <property type="project" value="InterPro"/>
</dbReference>
<protein>
    <submittedName>
        <fullName evidence="2">Phytoene synthase</fullName>
        <ecNumber evidence="2">2.5.1.32</ecNumber>
    </submittedName>
</protein>
<proteinExistence type="predicted"/>
<dbReference type="Pfam" id="PF00494">
    <property type="entry name" value="SQS_PSY"/>
    <property type="match status" value="1"/>
</dbReference>
<dbReference type="AlphaFoldDB" id="A0A170Q9F8"/>
<accession>A0A170Q9F8</accession>
<dbReference type="NCBIfam" id="TIGR03465">
    <property type="entry name" value="HpnD"/>
    <property type="match status" value="1"/>
</dbReference>
<dbReference type="PROSITE" id="PS01044">
    <property type="entry name" value="SQUALEN_PHYTOEN_SYN_1"/>
    <property type="match status" value="1"/>
</dbReference>
<name>A0A170Q9F8_9ZZZZ</name>
<gene>
    <name evidence="2" type="ORF">MGWOODY_Clf1037</name>
</gene>
<dbReference type="SFLD" id="SFLDG01018">
    <property type="entry name" value="Squalene/Phytoene_Synthase_Lik"/>
    <property type="match status" value="1"/>
</dbReference>
<organism evidence="2">
    <name type="scientific">hydrothermal vent metagenome</name>
    <dbReference type="NCBI Taxonomy" id="652676"/>
    <lineage>
        <taxon>unclassified sequences</taxon>
        <taxon>metagenomes</taxon>
        <taxon>ecological metagenomes</taxon>
    </lineage>
</organism>
<dbReference type="Gene3D" id="1.10.600.10">
    <property type="entry name" value="Farnesyl Diphosphate Synthase"/>
    <property type="match status" value="1"/>
</dbReference>
<dbReference type="SUPFAM" id="SSF48576">
    <property type="entry name" value="Terpenoid synthases"/>
    <property type="match status" value="1"/>
</dbReference>
<dbReference type="SFLD" id="SFLDG01212">
    <property type="entry name" value="Phytoene_synthase_like"/>
    <property type="match status" value="1"/>
</dbReference>
<dbReference type="InterPro" id="IPR033904">
    <property type="entry name" value="Trans_IPPS_HH"/>
</dbReference>
<evidence type="ECO:0000256" key="1">
    <source>
        <dbReference type="ARBA" id="ARBA00022679"/>
    </source>
</evidence>
<dbReference type="GO" id="GO:0046905">
    <property type="term" value="F:15-cis-phytoene synthase activity"/>
    <property type="evidence" value="ECO:0007669"/>
    <property type="project" value="UniProtKB-EC"/>
</dbReference>
<dbReference type="InterPro" id="IPR002060">
    <property type="entry name" value="Squ/phyt_synthse"/>
</dbReference>
<keyword evidence="1 2" id="KW-0808">Transferase</keyword>